<accession>A0ABY5I2J3</accession>
<feature type="signal peptide" evidence="7">
    <location>
        <begin position="1"/>
        <end position="19"/>
    </location>
</feature>
<evidence type="ECO:0000256" key="1">
    <source>
        <dbReference type="ARBA" id="ARBA00004635"/>
    </source>
</evidence>
<evidence type="ECO:0000256" key="6">
    <source>
        <dbReference type="PIRNR" id="PIRNR002854"/>
    </source>
</evidence>
<keyword evidence="5 6" id="KW-0449">Lipoprotein</keyword>
<evidence type="ECO:0000256" key="3">
    <source>
        <dbReference type="ARBA" id="ARBA00023136"/>
    </source>
</evidence>
<dbReference type="Proteomes" id="UP001060112">
    <property type="component" value="Chromosome"/>
</dbReference>
<reference evidence="8" key="1">
    <citation type="submission" date="2022-07" db="EMBL/GenBank/DDBJ databases">
        <title>Faecal culturing of patients with breast cancer.</title>
        <authorList>
            <person name="Teng N.M.Y."/>
            <person name="Kiu R."/>
            <person name="Evans R."/>
            <person name="Baker D.J."/>
            <person name="Zenner C."/>
            <person name="Robinson S.D."/>
            <person name="Hall L.J."/>
        </authorList>
    </citation>
    <scope>NUCLEOTIDE SEQUENCE</scope>
    <source>
        <strain evidence="8">LH1062</strain>
    </source>
</reference>
<feature type="chain" id="PRO_5045739789" description="Lipoprotein" evidence="7">
    <location>
        <begin position="20"/>
        <end position="272"/>
    </location>
</feature>
<dbReference type="PANTHER" id="PTHR30429">
    <property type="entry name" value="D-METHIONINE-BINDING LIPOPROTEIN METQ"/>
    <property type="match status" value="1"/>
</dbReference>
<evidence type="ECO:0000313" key="9">
    <source>
        <dbReference type="Proteomes" id="UP001060112"/>
    </source>
</evidence>
<name>A0ABY5I2J3_9FIRM</name>
<gene>
    <name evidence="8" type="ORF">NMU03_11005</name>
</gene>
<keyword evidence="9" id="KW-1185">Reference proteome</keyword>
<dbReference type="InterPro" id="IPR004872">
    <property type="entry name" value="Lipoprotein_NlpA"/>
</dbReference>
<dbReference type="Pfam" id="PF03180">
    <property type="entry name" value="Lipoprotein_9"/>
    <property type="match status" value="1"/>
</dbReference>
<evidence type="ECO:0000256" key="7">
    <source>
        <dbReference type="SAM" id="SignalP"/>
    </source>
</evidence>
<evidence type="ECO:0000256" key="4">
    <source>
        <dbReference type="ARBA" id="ARBA00023139"/>
    </source>
</evidence>
<keyword evidence="2 7" id="KW-0732">Signal</keyword>
<dbReference type="RefSeq" id="WP_290138398.1">
    <property type="nucleotide sequence ID" value="NZ_CP101620.1"/>
</dbReference>
<proteinExistence type="inferred from homology"/>
<dbReference type="EMBL" id="CP101620">
    <property type="protein sequence ID" value="UTY38207.1"/>
    <property type="molecule type" value="Genomic_DNA"/>
</dbReference>
<evidence type="ECO:0000313" key="8">
    <source>
        <dbReference type="EMBL" id="UTY38207.1"/>
    </source>
</evidence>
<dbReference type="Gene3D" id="3.40.190.10">
    <property type="entry name" value="Periplasmic binding protein-like II"/>
    <property type="match status" value="2"/>
</dbReference>
<sequence>MKKLLIGVLALFLAVGLTGCGSGGNSDAKTLTVSATLDPHSKILEEAKPILKEKYDIDLNIKVLDDYYIFNKALDAGEVDANYFQHRPFFEGEVEEHGYKIVEAAGIHLEPFGFYSQTIKNIQDIPNGAEVIISNSIADHGRILGILADADIIELSDDVETLDATVKDIVSNPKNLKFTEIKPELLATSYQNGEGDLVAINGNYALQADLNPTQDALIIETVDEDNPYINIVAVKKGNENDERIQALIDVLKSDEIKTFVEKEYKGAVLMVD</sequence>
<dbReference type="PANTHER" id="PTHR30429:SF0">
    <property type="entry name" value="METHIONINE-BINDING LIPOPROTEIN METQ"/>
    <property type="match status" value="1"/>
</dbReference>
<protein>
    <recommendedName>
        <fullName evidence="6">Lipoprotein</fullName>
    </recommendedName>
</protein>
<evidence type="ECO:0000256" key="5">
    <source>
        <dbReference type="ARBA" id="ARBA00023288"/>
    </source>
</evidence>
<keyword evidence="4" id="KW-0564">Palmitate</keyword>
<dbReference type="PIRSF" id="PIRSF002854">
    <property type="entry name" value="MetQ"/>
    <property type="match status" value="1"/>
</dbReference>
<dbReference type="SUPFAM" id="SSF53850">
    <property type="entry name" value="Periplasmic binding protein-like II"/>
    <property type="match status" value="1"/>
</dbReference>
<dbReference type="PROSITE" id="PS51257">
    <property type="entry name" value="PROKAR_LIPOPROTEIN"/>
    <property type="match status" value="1"/>
</dbReference>
<evidence type="ECO:0000256" key="2">
    <source>
        <dbReference type="ARBA" id="ARBA00022729"/>
    </source>
</evidence>
<comment type="similarity">
    <text evidence="6">Belongs to the nlpA lipoprotein family.</text>
</comment>
<organism evidence="8 9">
    <name type="scientific">Allocoprobacillus halotolerans</name>
    <dbReference type="NCBI Taxonomy" id="2944914"/>
    <lineage>
        <taxon>Bacteria</taxon>
        <taxon>Bacillati</taxon>
        <taxon>Bacillota</taxon>
        <taxon>Erysipelotrichia</taxon>
        <taxon>Erysipelotrichales</taxon>
        <taxon>Erysipelotrichaceae</taxon>
        <taxon>Allocoprobacillus</taxon>
    </lineage>
</organism>
<keyword evidence="3" id="KW-0472">Membrane</keyword>
<comment type="subcellular location">
    <subcellularLocation>
        <location evidence="1">Membrane</location>
        <topology evidence="1">Lipid-anchor</topology>
    </subcellularLocation>
</comment>